<evidence type="ECO:0000259" key="4">
    <source>
        <dbReference type="SMART" id="SM00560"/>
    </source>
</evidence>
<dbReference type="InterPro" id="IPR006558">
    <property type="entry name" value="LamG-like"/>
</dbReference>
<feature type="compositionally biased region" description="Polar residues" evidence="3">
    <location>
        <begin position="41"/>
        <end position="53"/>
    </location>
</feature>
<evidence type="ECO:0000313" key="5">
    <source>
        <dbReference type="EMBL" id="KKM82723.1"/>
    </source>
</evidence>
<organism evidence="5">
    <name type="scientific">marine sediment metagenome</name>
    <dbReference type="NCBI Taxonomy" id="412755"/>
    <lineage>
        <taxon>unclassified sequences</taxon>
        <taxon>metagenomes</taxon>
        <taxon>ecological metagenomes</taxon>
    </lineage>
</organism>
<reference evidence="5" key="1">
    <citation type="journal article" date="2015" name="Nature">
        <title>Complex archaea that bridge the gap between prokaryotes and eukaryotes.</title>
        <authorList>
            <person name="Spang A."/>
            <person name="Saw J.H."/>
            <person name="Jorgensen S.L."/>
            <person name="Zaremba-Niedzwiedzka K."/>
            <person name="Martijn J."/>
            <person name="Lind A.E."/>
            <person name="van Eijk R."/>
            <person name="Schleper C."/>
            <person name="Guy L."/>
            <person name="Ettema T.J."/>
        </authorList>
    </citation>
    <scope>NUCLEOTIDE SEQUENCE</scope>
</reference>
<dbReference type="InterPro" id="IPR018765">
    <property type="entry name" value="DUF2341"/>
</dbReference>
<keyword evidence="1" id="KW-0732">Signal</keyword>
<feature type="region of interest" description="Disordered" evidence="3">
    <location>
        <begin position="41"/>
        <end position="95"/>
    </location>
</feature>
<dbReference type="SMART" id="SM00560">
    <property type="entry name" value="LamGL"/>
    <property type="match status" value="1"/>
</dbReference>
<protein>
    <recommendedName>
        <fullName evidence="4">LamG-like jellyroll fold domain-containing protein</fullName>
    </recommendedName>
</protein>
<keyword evidence="2" id="KW-1015">Disulfide bond</keyword>
<dbReference type="Pfam" id="PF13385">
    <property type="entry name" value="Laminin_G_3"/>
    <property type="match status" value="1"/>
</dbReference>
<comment type="caution">
    <text evidence="5">The sequence shown here is derived from an EMBL/GenBank/DDBJ whole genome shotgun (WGS) entry which is preliminary data.</text>
</comment>
<accession>A0A0F9KL84</accession>
<feature type="non-terminal residue" evidence="5">
    <location>
        <position position="373"/>
    </location>
</feature>
<sequence>MYNADTTIYMYYGNPNVASQEQPREVWDDDYAGVWHLKENGSASNYEDSTDNMNVGVGGSVTSNASPTQSTPPPVSNSVVGSSQDFDGTDDRVDGPTESYFNQVPFTTSAWAKFDTLPSAMGHHPWISGKVHNGSPYRSWALTGTPTTDKIRFPVTDSGGTDHNIQSNSVIVTGTWYYIVGTLDSSYDMKLYVNGVLQDQTTKAGSIYPADSELSIGERRGSGEHEGIIDEVRFSSVTRSADWIKTQYNMQFPDNQGAPVNISGEPDTVDNTKFIKKRGRQQRYYQYRRLITINKNEVEGTHTDFPVLINLTLGAGKARADGYDIIFTNMYGDKLDHEIESFNSSTGEVFAWVKIPTLSSLADTKLYIHYGNA</sequence>
<feature type="domain" description="LamG-like jellyroll fold" evidence="4">
    <location>
        <begin position="106"/>
        <end position="242"/>
    </location>
</feature>
<proteinExistence type="predicted"/>
<gene>
    <name evidence="5" type="ORF">LCGC14_1316670</name>
</gene>
<dbReference type="AlphaFoldDB" id="A0A0F9KL84"/>
<dbReference type="EMBL" id="LAZR01007818">
    <property type="protein sequence ID" value="KKM82723.1"/>
    <property type="molecule type" value="Genomic_DNA"/>
</dbReference>
<dbReference type="Pfam" id="PF10102">
    <property type="entry name" value="DUF2341"/>
    <property type="match status" value="1"/>
</dbReference>
<dbReference type="SUPFAM" id="SSF49899">
    <property type="entry name" value="Concanavalin A-like lectins/glucanases"/>
    <property type="match status" value="1"/>
</dbReference>
<name>A0A0F9KL84_9ZZZZ</name>
<evidence type="ECO:0000256" key="2">
    <source>
        <dbReference type="ARBA" id="ARBA00023157"/>
    </source>
</evidence>
<dbReference type="InterPro" id="IPR013320">
    <property type="entry name" value="ConA-like_dom_sf"/>
</dbReference>
<evidence type="ECO:0000256" key="3">
    <source>
        <dbReference type="SAM" id="MobiDB-lite"/>
    </source>
</evidence>
<dbReference type="Gene3D" id="2.60.120.200">
    <property type="match status" value="1"/>
</dbReference>
<evidence type="ECO:0000256" key="1">
    <source>
        <dbReference type="ARBA" id="ARBA00022729"/>
    </source>
</evidence>